<protein>
    <submittedName>
        <fullName evidence="1">Uncharacterized protein</fullName>
    </submittedName>
</protein>
<name>A0AAV4UDA8_CAEEX</name>
<comment type="caution">
    <text evidence="1">The sequence shown here is derived from an EMBL/GenBank/DDBJ whole genome shotgun (WGS) entry which is preliminary data.</text>
</comment>
<accession>A0AAV4UDA8</accession>
<reference evidence="1 2" key="1">
    <citation type="submission" date="2021-06" db="EMBL/GenBank/DDBJ databases">
        <title>Caerostris extrusa draft genome.</title>
        <authorList>
            <person name="Kono N."/>
            <person name="Arakawa K."/>
        </authorList>
    </citation>
    <scope>NUCLEOTIDE SEQUENCE [LARGE SCALE GENOMIC DNA]</scope>
</reference>
<sequence length="81" mass="8833">SETFVDDLEELTAATEVSRPVNDVDDQKCNGKDNSGGFVNLAHTIQLIITPAMIGMRFPSAGMRLPGGQFRIRSSIVRALR</sequence>
<gene>
    <name evidence="1" type="ORF">CEXT_212981</name>
</gene>
<feature type="non-terminal residue" evidence="1">
    <location>
        <position position="1"/>
    </location>
</feature>
<dbReference type="AlphaFoldDB" id="A0AAV4UDA8"/>
<evidence type="ECO:0000313" key="2">
    <source>
        <dbReference type="Proteomes" id="UP001054945"/>
    </source>
</evidence>
<evidence type="ECO:0000313" key="1">
    <source>
        <dbReference type="EMBL" id="GIY55794.1"/>
    </source>
</evidence>
<proteinExistence type="predicted"/>
<keyword evidence="2" id="KW-1185">Reference proteome</keyword>
<dbReference type="EMBL" id="BPLR01012673">
    <property type="protein sequence ID" value="GIY55794.1"/>
    <property type="molecule type" value="Genomic_DNA"/>
</dbReference>
<organism evidence="1 2">
    <name type="scientific">Caerostris extrusa</name>
    <name type="common">Bark spider</name>
    <name type="synonym">Caerostris bankana</name>
    <dbReference type="NCBI Taxonomy" id="172846"/>
    <lineage>
        <taxon>Eukaryota</taxon>
        <taxon>Metazoa</taxon>
        <taxon>Ecdysozoa</taxon>
        <taxon>Arthropoda</taxon>
        <taxon>Chelicerata</taxon>
        <taxon>Arachnida</taxon>
        <taxon>Araneae</taxon>
        <taxon>Araneomorphae</taxon>
        <taxon>Entelegynae</taxon>
        <taxon>Araneoidea</taxon>
        <taxon>Araneidae</taxon>
        <taxon>Caerostris</taxon>
    </lineage>
</organism>
<dbReference type="Proteomes" id="UP001054945">
    <property type="component" value="Unassembled WGS sequence"/>
</dbReference>